<feature type="region of interest" description="Disordered" evidence="1">
    <location>
        <begin position="1"/>
        <end position="26"/>
    </location>
</feature>
<feature type="compositionally biased region" description="Basic residues" evidence="1">
    <location>
        <begin position="1"/>
        <end position="10"/>
    </location>
</feature>
<proteinExistence type="predicted"/>
<evidence type="ECO:0000256" key="2">
    <source>
        <dbReference type="SAM" id="Phobius"/>
    </source>
</evidence>
<protein>
    <recommendedName>
        <fullName evidence="3">Mutator-like transposase domain-containing protein</fullName>
    </recommendedName>
</protein>
<gene>
    <name evidence="4" type="ORF">HERILL_LOCUS8636</name>
</gene>
<evidence type="ECO:0000256" key="1">
    <source>
        <dbReference type="SAM" id="MobiDB-lite"/>
    </source>
</evidence>
<feature type="domain" description="Mutator-like transposase" evidence="3">
    <location>
        <begin position="77"/>
        <end position="342"/>
    </location>
</feature>
<dbReference type="EMBL" id="LR899011">
    <property type="protein sequence ID" value="CAD7085817.1"/>
    <property type="molecule type" value="Genomic_DNA"/>
</dbReference>
<dbReference type="InterPro" id="IPR049012">
    <property type="entry name" value="Mutator_transp_dom"/>
</dbReference>
<evidence type="ECO:0000313" key="5">
    <source>
        <dbReference type="Proteomes" id="UP000594454"/>
    </source>
</evidence>
<feature type="transmembrane region" description="Helical" evidence="2">
    <location>
        <begin position="128"/>
        <end position="150"/>
    </location>
</feature>
<dbReference type="AlphaFoldDB" id="A0A7R8YUH6"/>
<dbReference type="Pfam" id="PF20700">
    <property type="entry name" value="Mutator"/>
    <property type="match status" value="1"/>
</dbReference>
<evidence type="ECO:0000313" key="4">
    <source>
        <dbReference type="EMBL" id="CAD7085817.1"/>
    </source>
</evidence>
<reference evidence="4 5" key="1">
    <citation type="submission" date="2020-11" db="EMBL/GenBank/DDBJ databases">
        <authorList>
            <person name="Wallbank WR R."/>
            <person name="Pardo Diaz C."/>
            <person name="Kozak K."/>
            <person name="Martin S."/>
            <person name="Jiggins C."/>
            <person name="Moest M."/>
            <person name="Warren A I."/>
            <person name="Generalovic N T."/>
            <person name="Byers J.R.P. K."/>
            <person name="Montejo-Kovacevich G."/>
            <person name="Yen C E."/>
        </authorList>
    </citation>
    <scope>NUCLEOTIDE SEQUENCE [LARGE SCALE GENOMIC DNA]</scope>
</reference>
<dbReference type="OrthoDB" id="8048539at2759"/>
<sequence length="394" mass="44638">MDRKGKKRGTKSPGDPGIKRKFHGNRYTAEKDVTCVSKSAEKLKNEEDIEVAIDESSTYALLSFTLVFSALESVLICKACKSGIKFLKKSQVGLGFNLCIKCKCNEFTTINSCPKVRNAFEVNRRLTFVMRLLGVGLSGINIFCAMMDLGPGLSKSGYYSILDTIHIAVKSVAKVLFRKAAQEEKKANEQEGNIADEITVSGDGSWAKRGFTSLLGIVSLIGKYSNKVIDVIVKSKVCKACEKWVGKENKDEYLEWYEDHQTECTANHEGSSGKMEVDGVIEMFRRSVEELGVKYKKYIGDGDSKTYKNLLEANIYNNDPKVEKNECVLHVKKRMYRRVKETLTQLQKAFLKTLFFWSARVLTFFLLNRLLSNFNRLFYTRIVLVGTKENFFHP</sequence>
<dbReference type="Proteomes" id="UP000594454">
    <property type="component" value="Chromosome 3"/>
</dbReference>
<keyword evidence="5" id="KW-1185">Reference proteome</keyword>
<name>A0A7R8YUH6_HERIL</name>
<accession>A0A7R8YUH6</accession>
<keyword evidence="2" id="KW-0812">Transmembrane</keyword>
<keyword evidence="2" id="KW-1133">Transmembrane helix</keyword>
<evidence type="ECO:0000259" key="3">
    <source>
        <dbReference type="Pfam" id="PF20700"/>
    </source>
</evidence>
<dbReference type="PANTHER" id="PTHR31751">
    <property type="entry name" value="SI:CH211-108C17.2-RELATED-RELATED"/>
    <property type="match status" value="1"/>
</dbReference>
<keyword evidence="2" id="KW-0472">Membrane</keyword>
<organism evidence="4 5">
    <name type="scientific">Hermetia illucens</name>
    <name type="common">Black soldier fly</name>
    <dbReference type="NCBI Taxonomy" id="343691"/>
    <lineage>
        <taxon>Eukaryota</taxon>
        <taxon>Metazoa</taxon>
        <taxon>Ecdysozoa</taxon>
        <taxon>Arthropoda</taxon>
        <taxon>Hexapoda</taxon>
        <taxon>Insecta</taxon>
        <taxon>Pterygota</taxon>
        <taxon>Neoptera</taxon>
        <taxon>Endopterygota</taxon>
        <taxon>Diptera</taxon>
        <taxon>Brachycera</taxon>
        <taxon>Stratiomyomorpha</taxon>
        <taxon>Stratiomyidae</taxon>
        <taxon>Hermetiinae</taxon>
        <taxon>Hermetia</taxon>
    </lineage>
</organism>
<dbReference type="InParanoid" id="A0A7R8YUH6"/>